<dbReference type="RefSeq" id="WP_125498842.1">
    <property type="nucleotide sequence ID" value="NZ_BMVZ01000023.1"/>
</dbReference>
<feature type="signal peptide" evidence="1">
    <location>
        <begin position="1"/>
        <end position="25"/>
    </location>
</feature>
<gene>
    <name evidence="2" type="ORF">HCJ95_21140</name>
</gene>
<sequence length="91" mass="9129">MKTLKAAAVLAGSLVAAGAAAPAFAHAPAAPTSVNGAVTSLTEGPLDVMPVHHQTHALDSEKQGSLLNRVKGTTERINDETAPLLGGLPVQ</sequence>
<feature type="chain" id="PRO_5045185317" description="Secreted protein" evidence="1">
    <location>
        <begin position="26"/>
        <end position="91"/>
    </location>
</feature>
<keyword evidence="3" id="KW-1185">Reference proteome</keyword>
<protein>
    <recommendedName>
        <fullName evidence="4">Secreted protein</fullName>
    </recommendedName>
</protein>
<dbReference type="EMBL" id="JAATEL010000025">
    <property type="protein sequence ID" value="NJP16710.1"/>
    <property type="molecule type" value="Genomic_DNA"/>
</dbReference>
<keyword evidence="1" id="KW-0732">Signal</keyword>
<evidence type="ECO:0008006" key="4">
    <source>
        <dbReference type="Google" id="ProtNLM"/>
    </source>
</evidence>
<comment type="caution">
    <text evidence="2">The sequence shown here is derived from an EMBL/GenBank/DDBJ whole genome shotgun (WGS) entry which is preliminary data.</text>
</comment>
<evidence type="ECO:0000256" key="1">
    <source>
        <dbReference type="SAM" id="SignalP"/>
    </source>
</evidence>
<evidence type="ECO:0000313" key="2">
    <source>
        <dbReference type="EMBL" id="NJP16710.1"/>
    </source>
</evidence>
<reference evidence="2 3" key="1">
    <citation type="submission" date="2020-03" db="EMBL/GenBank/DDBJ databases">
        <title>WGS of actinomycetes isolated from Thailand.</title>
        <authorList>
            <person name="Thawai C."/>
        </authorList>
    </citation>
    <scope>NUCLEOTIDE SEQUENCE [LARGE SCALE GENOMIC DNA]</scope>
    <source>
        <strain evidence="2 3">NBRC 13905</strain>
    </source>
</reference>
<accession>A0ABX0Z083</accession>
<organism evidence="2 3">
    <name type="scientific">Streptomyces thermoviolaceus subsp. thermoviolaceus</name>
    <dbReference type="NCBI Taxonomy" id="66860"/>
    <lineage>
        <taxon>Bacteria</taxon>
        <taxon>Bacillati</taxon>
        <taxon>Actinomycetota</taxon>
        <taxon>Actinomycetes</taxon>
        <taxon>Kitasatosporales</taxon>
        <taxon>Streptomycetaceae</taxon>
        <taxon>Streptomyces</taxon>
    </lineage>
</organism>
<dbReference type="Proteomes" id="UP000635996">
    <property type="component" value="Unassembled WGS sequence"/>
</dbReference>
<proteinExistence type="predicted"/>
<name>A0ABX0Z083_STRTL</name>
<evidence type="ECO:0000313" key="3">
    <source>
        <dbReference type="Proteomes" id="UP000635996"/>
    </source>
</evidence>